<evidence type="ECO:0000256" key="1">
    <source>
        <dbReference type="SAM" id="MobiDB-lite"/>
    </source>
</evidence>
<accession>A0A0C3CIJ4</accession>
<feature type="compositionally biased region" description="Low complexity" evidence="1">
    <location>
        <begin position="1"/>
        <end position="28"/>
    </location>
</feature>
<reference evidence="2 3" key="1">
    <citation type="submission" date="2014-04" db="EMBL/GenBank/DDBJ databases">
        <authorList>
            <consortium name="DOE Joint Genome Institute"/>
            <person name="Kuo A."/>
            <person name="Gay G."/>
            <person name="Dore J."/>
            <person name="Kohler A."/>
            <person name="Nagy L.G."/>
            <person name="Floudas D."/>
            <person name="Copeland A."/>
            <person name="Barry K.W."/>
            <person name="Cichocki N."/>
            <person name="Veneault-Fourrey C."/>
            <person name="LaButti K."/>
            <person name="Lindquist E.A."/>
            <person name="Lipzen A."/>
            <person name="Lundell T."/>
            <person name="Morin E."/>
            <person name="Murat C."/>
            <person name="Sun H."/>
            <person name="Tunlid A."/>
            <person name="Henrissat B."/>
            <person name="Grigoriev I.V."/>
            <person name="Hibbett D.S."/>
            <person name="Martin F."/>
            <person name="Nordberg H.P."/>
            <person name="Cantor M.N."/>
            <person name="Hua S.X."/>
        </authorList>
    </citation>
    <scope>NUCLEOTIDE SEQUENCE [LARGE SCALE GENOMIC DNA]</scope>
    <source>
        <strain evidence="3">h7</strain>
    </source>
</reference>
<evidence type="ECO:0000313" key="2">
    <source>
        <dbReference type="EMBL" id="KIM43969.1"/>
    </source>
</evidence>
<dbReference type="EMBL" id="KN831774">
    <property type="protein sequence ID" value="KIM43969.1"/>
    <property type="molecule type" value="Genomic_DNA"/>
</dbReference>
<dbReference type="AlphaFoldDB" id="A0A0C3CIJ4"/>
<dbReference type="HOGENOM" id="CLU_2184299_0_0_1"/>
<sequence>MHFTSSSHSSATASGRGALAGASARYASNPNSYDGGQYYAHPTPQRPRNATAQRGRYFAQGQQVRIRDYGSARILNAVVLYDASPRESVSVQTNGEFRSIPNDPDLIWV</sequence>
<proteinExistence type="predicted"/>
<keyword evidence="3" id="KW-1185">Reference proteome</keyword>
<organism evidence="2 3">
    <name type="scientific">Hebeloma cylindrosporum</name>
    <dbReference type="NCBI Taxonomy" id="76867"/>
    <lineage>
        <taxon>Eukaryota</taxon>
        <taxon>Fungi</taxon>
        <taxon>Dikarya</taxon>
        <taxon>Basidiomycota</taxon>
        <taxon>Agaricomycotina</taxon>
        <taxon>Agaricomycetes</taxon>
        <taxon>Agaricomycetidae</taxon>
        <taxon>Agaricales</taxon>
        <taxon>Agaricineae</taxon>
        <taxon>Hymenogastraceae</taxon>
        <taxon>Hebeloma</taxon>
    </lineage>
</organism>
<gene>
    <name evidence="2" type="ORF">M413DRAFT_25471</name>
</gene>
<dbReference type="Proteomes" id="UP000053424">
    <property type="component" value="Unassembled WGS sequence"/>
</dbReference>
<evidence type="ECO:0000313" key="3">
    <source>
        <dbReference type="Proteomes" id="UP000053424"/>
    </source>
</evidence>
<protein>
    <submittedName>
        <fullName evidence="2">Uncharacterized protein</fullName>
    </submittedName>
</protein>
<feature type="region of interest" description="Disordered" evidence="1">
    <location>
        <begin position="1"/>
        <end position="53"/>
    </location>
</feature>
<name>A0A0C3CIJ4_HEBCY</name>
<reference evidence="3" key="2">
    <citation type="submission" date="2015-01" db="EMBL/GenBank/DDBJ databases">
        <title>Evolutionary Origins and Diversification of the Mycorrhizal Mutualists.</title>
        <authorList>
            <consortium name="DOE Joint Genome Institute"/>
            <consortium name="Mycorrhizal Genomics Consortium"/>
            <person name="Kohler A."/>
            <person name="Kuo A."/>
            <person name="Nagy L.G."/>
            <person name="Floudas D."/>
            <person name="Copeland A."/>
            <person name="Barry K.W."/>
            <person name="Cichocki N."/>
            <person name="Veneault-Fourrey C."/>
            <person name="LaButti K."/>
            <person name="Lindquist E.A."/>
            <person name="Lipzen A."/>
            <person name="Lundell T."/>
            <person name="Morin E."/>
            <person name="Murat C."/>
            <person name="Riley R."/>
            <person name="Ohm R."/>
            <person name="Sun H."/>
            <person name="Tunlid A."/>
            <person name="Henrissat B."/>
            <person name="Grigoriev I.V."/>
            <person name="Hibbett D.S."/>
            <person name="Martin F."/>
        </authorList>
    </citation>
    <scope>NUCLEOTIDE SEQUENCE [LARGE SCALE GENOMIC DNA]</scope>
    <source>
        <strain evidence="3">h7</strain>
    </source>
</reference>